<dbReference type="Proteomes" id="UP001150941">
    <property type="component" value="Unassembled WGS sequence"/>
</dbReference>
<proteinExistence type="predicted"/>
<protein>
    <submittedName>
        <fullName evidence="2">Uncharacterized protein</fullName>
    </submittedName>
</protein>
<reference evidence="2" key="1">
    <citation type="submission" date="2022-11" db="EMBL/GenBank/DDBJ databases">
        <authorList>
            <person name="Petersen C."/>
        </authorList>
    </citation>
    <scope>NUCLEOTIDE SEQUENCE</scope>
    <source>
        <strain evidence="2">IBT 19713</strain>
    </source>
</reference>
<feature type="signal peptide" evidence="1">
    <location>
        <begin position="1"/>
        <end position="17"/>
    </location>
</feature>
<accession>A0A9W9NK92</accession>
<organism evidence="2 3">
    <name type="scientific">Penicillium chermesinum</name>
    <dbReference type="NCBI Taxonomy" id="63820"/>
    <lineage>
        <taxon>Eukaryota</taxon>
        <taxon>Fungi</taxon>
        <taxon>Dikarya</taxon>
        <taxon>Ascomycota</taxon>
        <taxon>Pezizomycotina</taxon>
        <taxon>Eurotiomycetes</taxon>
        <taxon>Eurotiomycetidae</taxon>
        <taxon>Eurotiales</taxon>
        <taxon>Aspergillaceae</taxon>
        <taxon>Penicillium</taxon>
    </lineage>
</organism>
<dbReference type="RefSeq" id="XP_058327069.1">
    <property type="nucleotide sequence ID" value="XM_058478739.1"/>
</dbReference>
<sequence>MKYFTLATALLATAACALPTAINTPVTSSGLSGVSGEVNEVLTITTAEGKELVVELNKDAKGLLSGVDLSRNVKSSVGQIVQVADSVTGLHVGGMAGSTITVALNDGKYALVELTSGVEGLLAKLGLTEVDEIVGTVVSSLDGITSLARRDGLGSTVDGTLSVVSQTGETLVFQAVPSLLQGLDLSTIEGTVGKVIATVPAVGDLASEAEKLGEDPANLFGLLSADGTSALLVKVESTLTGLTSVVAGLLSSLGLSSLSTTVGTVVTGATATVGGTVSNL</sequence>
<dbReference type="EMBL" id="JAPQKS010000007">
    <property type="protein sequence ID" value="KAJ5220239.1"/>
    <property type="molecule type" value="Genomic_DNA"/>
</dbReference>
<name>A0A9W9NK92_9EURO</name>
<feature type="chain" id="PRO_5040873993" evidence="1">
    <location>
        <begin position="18"/>
        <end position="280"/>
    </location>
</feature>
<evidence type="ECO:0000313" key="2">
    <source>
        <dbReference type="EMBL" id="KAJ5220239.1"/>
    </source>
</evidence>
<reference evidence="2" key="2">
    <citation type="journal article" date="2023" name="IMA Fungus">
        <title>Comparative genomic study of the Penicillium genus elucidates a diverse pangenome and 15 lateral gene transfer events.</title>
        <authorList>
            <person name="Petersen C."/>
            <person name="Sorensen T."/>
            <person name="Nielsen M.R."/>
            <person name="Sondergaard T.E."/>
            <person name="Sorensen J.L."/>
            <person name="Fitzpatrick D.A."/>
            <person name="Frisvad J.C."/>
            <person name="Nielsen K.L."/>
        </authorList>
    </citation>
    <scope>NUCLEOTIDE SEQUENCE</scope>
    <source>
        <strain evidence="2">IBT 19713</strain>
    </source>
</reference>
<dbReference type="OrthoDB" id="4367311at2759"/>
<gene>
    <name evidence="2" type="ORF">N7468_009443</name>
</gene>
<keyword evidence="3" id="KW-1185">Reference proteome</keyword>
<evidence type="ECO:0000313" key="3">
    <source>
        <dbReference type="Proteomes" id="UP001150941"/>
    </source>
</evidence>
<dbReference type="PROSITE" id="PS51257">
    <property type="entry name" value="PROKAR_LIPOPROTEIN"/>
    <property type="match status" value="1"/>
</dbReference>
<keyword evidence="1" id="KW-0732">Signal</keyword>
<dbReference type="GeneID" id="83206042"/>
<dbReference type="AlphaFoldDB" id="A0A9W9NK92"/>
<evidence type="ECO:0000256" key="1">
    <source>
        <dbReference type="SAM" id="SignalP"/>
    </source>
</evidence>
<comment type="caution">
    <text evidence="2">The sequence shown here is derived from an EMBL/GenBank/DDBJ whole genome shotgun (WGS) entry which is preliminary data.</text>
</comment>